<gene>
    <name evidence="1" type="ORF">DFH07DRAFT_761865</name>
</gene>
<reference evidence="1" key="1">
    <citation type="submission" date="2023-03" db="EMBL/GenBank/DDBJ databases">
        <title>Massive genome expansion in bonnet fungi (Mycena s.s.) driven by repeated elements and novel gene families across ecological guilds.</title>
        <authorList>
            <consortium name="Lawrence Berkeley National Laboratory"/>
            <person name="Harder C.B."/>
            <person name="Miyauchi S."/>
            <person name="Viragh M."/>
            <person name="Kuo A."/>
            <person name="Thoen E."/>
            <person name="Andreopoulos B."/>
            <person name="Lu D."/>
            <person name="Skrede I."/>
            <person name="Drula E."/>
            <person name="Henrissat B."/>
            <person name="Morin E."/>
            <person name="Kohler A."/>
            <person name="Barry K."/>
            <person name="LaButti K."/>
            <person name="Morin E."/>
            <person name="Salamov A."/>
            <person name="Lipzen A."/>
            <person name="Mereny Z."/>
            <person name="Hegedus B."/>
            <person name="Baldrian P."/>
            <person name="Stursova M."/>
            <person name="Weitz H."/>
            <person name="Taylor A."/>
            <person name="Grigoriev I.V."/>
            <person name="Nagy L.G."/>
            <person name="Martin F."/>
            <person name="Kauserud H."/>
        </authorList>
    </citation>
    <scope>NUCLEOTIDE SEQUENCE</scope>
    <source>
        <strain evidence="1">CBHHK188m</strain>
    </source>
</reference>
<organism evidence="1 2">
    <name type="scientific">Mycena maculata</name>
    <dbReference type="NCBI Taxonomy" id="230809"/>
    <lineage>
        <taxon>Eukaryota</taxon>
        <taxon>Fungi</taxon>
        <taxon>Dikarya</taxon>
        <taxon>Basidiomycota</taxon>
        <taxon>Agaricomycotina</taxon>
        <taxon>Agaricomycetes</taxon>
        <taxon>Agaricomycetidae</taxon>
        <taxon>Agaricales</taxon>
        <taxon>Marasmiineae</taxon>
        <taxon>Mycenaceae</taxon>
        <taxon>Mycena</taxon>
    </lineage>
</organism>
<proteinExistence type="predicted"/>
<accession>A0AAD7MIJ6</accession>
<evidence type="ECO:0000313" key="2">
    <source>
        <dbReference type="Proteomes" id="UP001215280"/>
    </source>
</evidence>
<dbReference type="Proteomes" id="UP001215280">
    <property type="component" value="Unassembled WGS sequence"/>
</dbReference>
<evidence type="ECO:0000313" key="1">
    <source>
        <dbReference type="EMBL" id="KAJ7717745.1"/>
    </source>
</evidence>
<protein>
    <submittedName>
        <fullName evidence="1">Uncharacterized protein</fullName>
    </submittedName>
</protein>
<dbReference type="EMBL" id="JARJLG010000314">
    <property type="protein sequence ID" value="KAJ7717745.1"/>
    <property type="molecule type" value="Genomic_DNA"/>
</dbReference>
<name>A0AAD7MIJ6_9AGAR</name>
<feature type="non-terminal residue" evidence="1">
    <location>
        <position position="1"/>
    </location>
</feature>
<keyword evidence="2" id="KW-1185">Reference proteome</keyword>
<comment type="caution">
    <text evidence="1">The sequence shown here is derived from an EMBL/GenBank/DDBJ whole genome shotgun (WGS) entry which is preliminary data.</text>
</comment>
<sequence>RRHLYTFFLALDACFRLKRRLISSELKDPGLGVGMAYMLKNEPYREYLRTVTDQKEVGGLGTWAVDGTDSGYR</sequence>
<dbReference type="AlphaFoldDB" id="A0AAD7MIJ6"/>